<keyword evidence="3" id="KW-1185">Reference proteome</keyword>
<proteinExistence type="predicted"/>
<evidence type="ECO:0000313" key="2">
    <source>
        <dbReference type="EMBL" id="RDX80516.1"/>
    </source>
</evidence>
<accession>A0A371FQF0</accession>
<dbReference type="Proteomes" id="UP000257109">
    <property type="component" value="Unassembled WGS sequence"/>
</dbReference>
<dbReference type="AlphaFoldDB" id="A0A371FQF0"/>
<comment type="caution">
    <text evidence="2">The sequence shown here is derived from an EMBL/GenBank/DDBJ whole genome shotgun (WGS) entry which is preliminary data.</text>
</comment>
<feature type="signal peptide" evidence="1">
    <location>
        <begin position="1"/>
        <end position="17"/>
    </location>
</feature>
<keyword evidence="1" id="KW-0732">Signal</keyword>
<reference evidence="2" key="1">
    <citation type="submission" date="2018-05" db="EMBL/GenBank/DDBJ databases">
        <title>Draft genome of Mucuna pruriens seed.</title>
        <authorList>
            <person name="Nnadi N.E."/>
            <person name="Vos R."/>
            <person name="Hasami M.H."/>
            <person name="Devisetty U.K."/>
            <person name="Aguiy J.C."/>
        </authorList>
    </citation>
    <scope>NUCLEOTIDE SEQUENCE [LARGE SCALE GENOMIC DNA]</scope>
    <source>
        <strain evidence="2">JCA_2017</strain>
    </source>
</reference>
<evidence type="ECO:0000256" key="1">
    <source>
        <dbReference type="SAM" id="SignalP"/>
    </source>
</evidence>
<name>A0A371FQF0_MUCPR</name>
<gene>
    <name evidence="2" type="ORF">CR513_38929</name>
</gene>
<sequence length="171" mass="19613">MACGGLLVFLTSMDLDGLLHLQVTILSYKRKIRSNISNAYFVSISPMYKSKRFYIACDTTFLENQHFFCNDMSQRENMIEPRFHKKTLCSSTRSISITKAKSQGNNIMGNCTTKNLNVANVIVGDFTFLASRKGTKYFIVKFIAYSNLSPKLEPLLHNWMSFKFQTLSLKF</sequence>
<protein>
    <submittedName>
        <fullName evidence="2">Uncharacterized protein</fullName>
    </submittedName>
</protein>
<evidence type="ECO:0000313" key="3">
    <source>
        <dbReference type="Proteomes" id="UP000257109"/>
    </source>
</evidence>
<feature type="chain" id="PRO_5017034660" evidence="1">
    <location>
        <begin position="18"/>
        <end position="171"/>
    </location>
</feature>
<organism evidence="2 3">
    <name type="scientific">Mucuna pruriens</name>
    <name type="common">Velvet bean</name>
    <name type="synonym">Dolichos pruriens</name>
    <dbReference type="NCBI Taxonomy" id="157652"/>
    <lineage>
        <taxon>Eukaryota</taxon>
        <taxon>Viridiplantae</taxon>
        <taxon>Streptophyta</taxon>
        <taxon>Embryophyta</taxon>
        <taxon>Tracheophyta</taxon>
        <taxon>Spermatophyta</taxon>
        <taxon>Magnoliopsida</taxon>
        <taxon>eudicotyledons</taxon>
        <taxon>Gunneridae</taxon>
        <taxon>Pentapetalae</taxon>
        <taxon>rosids</taxon>
        <taxon>fabids</taxon>
        <taxon>Fabales</taxon>
        <taxon>Fabaceae</taxon>
        <taxon>Papilionoideae</taxon>
        <taxon>50 kb inversion clade</taxon>
        <taxon>NPAAA clade</taxon>
        <taxon>indigoferoid/millettioid clade</taxon>
        <taxon>Phaseoleae</taxon>
        <taxon>Mucuna</taxon>
    </lineage>
</organism>
<dbReference type="EMBL" id="QJKJ01008195">
    <property type="protein sequence ID" value="RDX80516.1"/>
    <property type="molecule type" value="Genomic_DNA"/>
</dbReference>
<feature type="non-terminal residue" evidence="2">
    <location>
        <position position="1"/>
    </location>
</feature>